<keyword evidence="3" id="KW-1185">Reference proteome</keyword>
<feature type="domain" description="Nitroreductase" evidence="1">
    <location>
        <begin position="156"/>
        <end position="339"/>
    </location>
</feature>
<evidence type="ECO:0000313" key="2">
    <source>
        <dbReference type="EMBL" id="EFG74522.1"/>
    </source>
</evidence>
<dbReference type="EMBL" id="ADNV01000357">
    <property type="protein sequence ID" value="EFG74522.1"/>
    <property type="molecule type" value="Genomic_DNA"/>
</dbReference>
<evidence type="ECO:0000313" key="3">
    <source>
        <dbReference type="Proteomes" id="UP000003653"/>
    </source>
</evidence>
<dbReference type="SUPFAM" id="SSF55469">
    <property type="entry name" value="FMN-dependent nitroreductase-like"/>
    <property type="match status" value="2"/>
</dbReference>
<dbReference type="Gene3D" id="3.40.109.10">
    <property type="entry name" value="NADH Oxidase"/>
    <property type="match status" value="1"/>
</dbReference>
<gene>
    <name evidence="2" type="ORF">HMPREF0591_5590</name>
</gene>
<dbReference type="InterPro" id="IPR029479">
    <property type="entry name" value="Nitroreductase"/>
</dbReference>
<accession>D5PHE6</accession>
<organism evidence="2 3">
    <name type="scientific">Mycobacterium parascrofulaceum ATCC BAA-614</name>
    <dbReference type="NCBI Taxonomy" id="525368"/>
    <lineage>
        <taxon>Bacteria</taxon>
        <taxon>Bacillati</taxon>
        <taxon>Actinomycetota</taxon>
        <taxon>Actinomycetes</taxon>
        <taxon>Mycobacteriales</taxon>
        <taxon>Mycobacteriaceae</taxon>
        <taxon>Mycobacterium</taxon>
        <taxon>Mycobacterium simiae complex</taxon>
    </lineage>
</organism>
<dbReference type="Pfam" id="PF00881">
    <property type="entry name" value="Nitroreductase"/>
    <property type="match status" value="1"/>
</dbReference>
<evidence type="ECO:0000259" key="1">
    <source>
        <dbReference type="Pfam" id="PF00881"/>
    </source>
</evidence>
<protein>
    <recommendedName>
        <fullName evidence="1">Nitroreductase domain-containing protein</fullName>
    </recommendedName>
</protein>
<sequence>MDTSKKQGRRESGDASWSGINDAVALLDARTAKGHVAVDARHFPDDGVIGAALTLAGRAPSIENTQPWRWRVDRTSLHLYADARMHLPHADPDGRDLTLSCGAALNHCVIALAATGWLAEVHRLPDPADPGHLAAIEVSPRAPDRTDIKLAKAIPQRRTDRRIYSARPVAASDVASLAAVAGGMGLRLHQVDEMRRLHEIVKRAAQTHATNRDYLVELARWSGRYGSRAGVPAHSTTEHDCGATVPGRIFAGPALAQPPGASPADDNAVILVLGSDADDRLAQLRAGEAASAILLTATAMGLASCPITEPLEIPETRAAVRDEIWGATGYPQMLLRLGWAPNSAAALPPTPRRALDDVVQWSRQTDRPLWNG</sequence>
<dbReference type="InterPro" id="IPR000415">
    <property type="entry name" value="Nitroreductase-like"/>
</dbReference>
<dbReference type="AlphaFoldDB" id="D5PHE6"/>
<name>D5PHE6_9MYCO</name>
<proteinExistence type="predicted"/>
<comment type="caution">
    <text evidence="2">The sequence shown here is derived from an EMBL/GenBank/DDBJ whole genome shotgun (WGS) entry which is preliminary data.</text>
</comment>
<dbReference type="RefSeq" id="WP_007169578.1">
    <property type="nucleotide sequence ID" value="NZ_GG770554.1"/>
</dbReference>
<dbReference type="PANTHER" id="PTHR23026:SF123">
    <property type="entry name" value="NAD(P)H NITROREDUCTASE RV3131-RELATED"/>
    <property type="match status" value="1"/>
</dbReference>
<dbReference type="eggNOG" id="COG0778">
    <property type="taxonomic scope" value="Bacteria"/>
</dbReference>
<dbReference type="HOGENOM" id="CLU_051479_1_0_11"/>
<dbReference type="Proteomes" id="UP000003653">
    <property type="component" value="Unassembled WGS sequence"/>
</dbReference>
<reference evidence="2 3" key="1">
    <citation type="submission" date="2010-04" db="EMBL/GenBank/DDBJ databases">
        <authorList>
            <person name="Muzny D."/>
            <person name="Qin X."/>
            <person name="Deng J."/>
            <person name="Jiang H."/>
            <person name="Liu Y."/>
            <person name="Qu J."/>
            <person name="Song X.-Z."/>
            <person name="Zhang L."/>
            <person name="Thornton R."/>
            <person name="Coyle M."/>
            <person name="Francisco L."/>
            <person name="Jackson L."/>
            <person name="Javaid M."/>
            <person name="Korchina V."/>
            <person name="Kovar C."/>
            <person name="Mata R."/>
            <person name="Mathew T."/>
            <person name="Ngo R."/>
            <person name="Nguyen L."/>
            <person name="Nguyen N."/>
            <person name="Okwuonu G."/>
            <person name="Ongeri F."/>
            <person name="Pham C."/>
            <person name="Simmons D."/>
            <person name="Wilczek-Boney K."/>
            <person name="Hale W."/>
            <person name="Jakkamsetti A."/>
            <person name="Pham P."/>
            <person name="Ruth R."/>
            <person name="San Lucas F."/>
            <person name="Warren J."/>
            <person name="Zhang J."/>
            <person name="Zhao Z."/>
            <person name="Zhou C."/>
            <person name="Zhu D."/>
            <person name="Lee S."/>
            <person name="Bess C."/>
            <person name="Blankenburg K."/>
            <person name="Forbes L."/>
            <person name="Fu Q."/>
            <person name="Gubbala S."/>
            <person name="Hirani K."/>
            <person name="Jayaseelan J.C."/>
            <person name="Lara F."/>
            <person name="Munidasa M."/>
            <person name="Palculict T."/>
            <person name="Patil S."/>
            <person name="Pu L.-L."/>
            <person name="Saada N."/>
            <person name="Tang L."/>
            <person name="Weissenberger G."/>
            <person name="Zhu Y."/>
            <person name="Hemphill L."/>
            <person name="Shang Y."/>
            <person name="Youmans B."/>
            <person name="Ayvaz T."/>
            <person name="Ross M."/>
            <person name="Santibanez J."/>
            <person name="Aqrawi P."/>
            <person name="Gross S."/>
            <person name="Joshi V."/>
            <person name="Fowler G."/>
            <person name="Nazareth L."/>
            <person name="Reid J."/>
            <person name="Worley K."/>
            <person name="Petrosino J."/>
            <person name="Highlander S."/>
            <person name="Gibbs R."/>
        </authorList>
    </citation>
    <scope>NUCLEOTIDE SEQUENCE [LARGE SCALE GENOMIC DNA]</scope>
    <source>
        <strain evidence="2 3">ATCC BAA-614</strain>
    </source>
</reference>
<dbReference type="GO" id="GO:0016491">
    <property type="term" value="F:oxidoreductase activity"/>
    <property type="evidence" value="ECO:0007669"/>
    <property type="project" value="InterPro"/>
</dbReference>
<dbReference type="NCBIfam" id="NF047509">
    <property type="entry name" value="Rv3131_FMN_oxido"/>
    <property type="match status" value="1"/>
</dbReference>
<dbReference type="InterPro" id="IPR050627">
    <property type="entry name" value="Nitroreductase/BluB"/>
</dbReference>
<dbReference type="PANTHER" id="PTHR23026">
    <property type="entry name" value="NADPH NITROREDUCTASE"/>
    <property type="match status" value="1"/>
</dbReference>